<keyword evidence="12" id="KW-1185">Reference proteome</keyword>
<evidence type="ECO:0000256" key="7">
    <source>
        <dbReference type="PROSITE-ProRule" id="PRU00108"/>
    </source>
</evidence>
<dbReference type="AlphaFoldDB" id="A0A164T1X2"/>
<proteinExistence type="inferred from homology"/>
<dbReference type="InterPro" id="IPR009057">
    <property type="entry name" value="Homeodomain-like_sf"/>
</dbReference>
<feature type="DNA-binding region" description="Homeobox" evidence="7">
    <location>
        <begin position="115"/>
        <end position="189"/>
    </location>
</feature>
<dbReference type="PROSITE" id="PS50071">
    <property type="entry name" value="HOMEOBOX_2"/>
    <property type="match status" value="1"/>
</dbReference>
<protein>
    <recommendedName>
        <fullName evidence="6">Homeobox protein orthopedia</fullName>
    </recommendedName>
</protein>
<accession>A0A164T1X2</accession>
<evidence type="ECO:0000313" key="12">
    <source>
        <dbReference type="Proteomes" id="UP000076858"/>
    </source>
</evidence>
<keyword evidence="3 7" id="KW-0238">DNA-binding</keyword>
<gene>
    <name evidence="11" type="ORF">APZ42_025460</name>
</gene>
<dbReference type="InterPro" id="IPR001356">
    <property type="entry name" value="HD"/>
</dbReference>
<feature type="compositionally biased region" description="Polar residues" evidence="9">
    <location>
        <begin position="422"/>
        <end position="433"/>
    </location>
</feature>
<feature type="domain" description="Homeobox" evidence="10">
    <location>
        <begin position="113"/>
        <end position="188"/>
    </location>
</feature>
<organism evidence="11 12">
    <name type="scientific">Daphnia magna</name>
    <dbReference type="NCBI Taxonomy" id="35525"/>
    <lineage>
        <taxon>Eukaryota</taxon>
        <taxon>Metazoa</taxon>
        <taxon>Ecdysozoa</taxon>
        <taxon>Arthropoda</taxon>
        <taxon>Crustacea</taxon>
        <taxon>Branchiopoda</taxon>
        <taxon>Diplostraca</taxon>
        <taxon>Cladocera</taxon>
        <taxon>Anomopoda</taxon>
        <taxon>Daphniidae</taxon>
        <taxon>Daphnia</taxon>
    </lineage>
</organism>
<evidence type="ECO:0000256" key="3">
    <source>
        <dbReference type="ARBA" id="ARBA00023125"/>
    </source>
</evidence>
<dbReference type="FunFam" id="1.10.10.60:FF:000719">
    <property type="entry name" value="Homeobox protein orthopedia-like Protein"/>
    <property type="match status" value="1"/>
</dbReference>
<evidence type="ECO:0000313" key="11">
    <source>
        <dbReference type="EMBL" id="KZS10141.1"/>
    </source>
</evidence>
<dbReference type="GO" id="GO:0003677">
    <property type="term" value="F:DNA binding"/>
    <property type="evidence" value="ECO:0007669"/>
    <property type="project" value="UniProtKB-UniRule"/>
</dbReference>
<evidence type="ECO:0000256" key="9">
    <source>
        <dbReference type="SAM" id="MobiDB-lite"/>
    </source>
</evidence>
<comment type="subcellular location">
    <subcellularLocation>
        <location evidence="1 7 8">Nucleus</location>
    </subcellularLocation>
</comment>
<dbReference type="SUPFAM" id="SSF46689">
    <property type="entry name" value="Homeodomain-like"/>
    <property type="match status" value="1"/>
</dbReference>
<dbReference type="Gene3D" id="1.10.10.60">
    <property type="entry name" value="Homeodomain-like"/>
    <property type="match status" value="1"/>
</dbReference>
<dbReference type="OrthoDB" id="6159439at2759"/>
<dbReference type="GO" id="GO:0030182">
    <property type="term" value="P:neuron differentiation"/>
    <property type="evidence" value="ECO:0007669"/>
    <property type="project" value="TreeGrafter"/>
</dbReference>
<dbReference type="SMART" id="SM00389">
    <property type="entry name" value="HOX"/>
    <property type="match status" value="1"/>
</dbReference>
<evidence type="ECO:0000256" key="8">
    <source>
        <dbReference type="RuleBase" id="RU000682"/>
    </source>
</evidence>
<dbReference type="CDD" id="cd00086">
    <property type="entry name" value="homeodomain"/>
    <property type="match status" value="1"/>
</dbReference>
<reference evidence="11 12" key="1">
    <citation type="submission" date="2016-03" db="EMBL/GenBank/DDBJ databases">
        <title>EvidentialGene: Evidence-directed Construction of Genes on Genomes.</title>
        <authorList>
            <person name="Gilbert D.G."/>
            <person name="Choi J.-H."/>
            <person name="Mockaitis K."/>
            <person name="Colbourne J."/>
            <person name="Pfrender M."/>
        </authorList>
    </citation>
    <scope>NUCLEOTIDE SEQUENCE [LARGE SCALE GENOMIC DNA]</scope>
    <source>
        <strain evidence="11 12">Xinb3</strain>
        <tissue evidence="11">Complete organism</tissue>
    </source>
</reference>
<feature type="compositionally biased region" description="Basic and acidic residues" evidence="9">
    <location>
        <begin position="71"/>
        <end position="84"/>
    </location>
</feature>
<comment type="caution">
    <text evidence="11">The sequence shown here is derived from an EMBL/GenBank/DDBJ whole genome shotgun (WGS) entry which is preliminary data.</text>
</comment>
<feature type="region of interest" description="Disordered" evidence="9">
    <location>
        <begin position="397"/>
        <end position="433"/>
    </location>
</feature>
<dbReference type="GO" id="GO:0005634">
    <property type="term" value="C:nucleus"/>
    <property type="evidence" value="ECO:0007669"/>
    <property type="project" value="UniProtKB-SubCell"/>
</dbReference>
<evidence type="ECO:0000259" key="10">
    <source>
        <dbReference type="PROSITE" id="PS50071"/>
    </source>
</evidence>
<feature type="region of interest" description="Disordered" evidence="9">
    <location>
        <begin position="32"/>
        <end position="121"/>
    </location>
</feature>
<sequence>MLVQHLNSSGHHHQHLMSGKVAGHHHLHNIHQSAVQQQQHGGKQQQQHHLNGSSNSGFHHSVQHPASSGSHESDDSLCTHEHPGQHQSIQHHLKNHGNAVVGSSSSAMTASSVKQKRHRTRFTPAQLNELERSFTKTHYPDIFMREEIAMRIGLTESRVQSINHSAICVSFEIIQVWFQNRRAKWKKRKKTNNVFRSGNGGGGNAGGLIPAHALPSFGASNAGSATTTNVGGQTGHDPLCSPTSLFVSTANDSGRWGVASGLSPLGPSSGFGSPSLSQLNQLSNALSNHHPQSGGSGIMSPTLMNSPSYQTAYSSTSNGRLSSSSIQTASLNDFGSGTIGRNGQQHLTGNTEQTAESLAAQSLVNNYVKNGGYTGYEQLLQLSNGNYFQDCLTSHHHHISHSNRPAGQRHILNDKDPAAGSYDNNNLQLSPAI</sequence>
<evidence type="ECO:0000256" key="4">
    <source>
        <dbReference type="ARBA" id="ARBA00023155"/>
    </source>
</evidence>
<dbReference type="Pfam" id="PF00046">
    <property type="entry name" value="Homeodomain"/>
    <property type="match status" value="1"/>
</dbReference>
<dbReference type="InterPro" id="IPR051895">
    <property type="entry name" value="OTP_Homeobox"/>
</dbReference>
<dbReference type="PANTHER" id="PTHR46770">
    <property type="entry name" value="HOMEOBOX PROTEIN ORTHOPEDIA"/>
    <property type="match status" value="1"/>
</dbReference>
<keyword evidence="5 7" id="KW-0539">Nucleus</keyword>
<dbReference type="PANTHER" id="PTHR46770:SF1">
    <property type="entry name" value="HOMEOBOX PROTEIN ORTHOPEDIA"/>
    <property type="match status" value="1"/>
</dbReference>
<evidence type="ECO:0000256" key="1">
    <source>
        <dbReference type="ARBA" id="ARBA00004123"/>
    </source>
</evidence>
<evidence type="ECO:0000256" key="6">
    <source>
        <dbReference type="ARBA" id="ARBA00067166"/>
    </source>
</evidence>
<feature type="compositionally biased region" description="Low complexity" evidence="9">
    <location>
        <begin position="99"/>
        <end position="113"/>
    </location>
</feature>
<keyword evidence="4 7" id="KW-0371">Homeobox</keyword>
<dbReference type="Proteomes" id="UP000076858">
    <property type="component" value="Unassembled WGS sequence"/>
</dbReference>
<evidence type="ECO:0000256" key="2">
    <source>
        <dbReference type="ARBA" id="ARBA00006503"/>
    </source>
</evidence>
<feature type="compositionally biased region" description="Polar residues" evidence="9">
    <location>
        <begin position="50"/>
        <end position="70"/>
    </location>
</feature>
<name>A0A164T1X2_9CRUS</name>
<comment type="similarity">
    <text evidence="2">Belongs to the paired homeobox family. Bicoid subfamily.</text>
</comment>
<dbReference type="EMBL" id="LRGB01001877">
    <property type="protein sequence ID" value="KZS10141.1"/>
    <property type="molecule type" value="Genomic_DNA"/>
</dbReference>
<feature type="compositionally biased region" description="Low complexity" evidence="9">
    <location>
        <begin position="36"/>
        <end position="49"/>
    </location>
</feature>
<evidence type="ECO:0000256" key="5">
    <source>
        <dbReference type="ARBA" id="ARBA00023242"/>
    </source>
</evidence>
<feature type="region of interest" description="Disordered" evidence="9">
    <location>
        <begin position="334"/>
        <end position="353"/>
    </location>
</feature>
<dbReference type="STRING" id="35525.A0A164T1X2"/>